<dbReference type="GO" id="GO:0003735">
    <property type="term" value="F:structural constituent of ribosome"/>
    <property type="evidence" value="ECO:0007669"/>
    <property type="project" value="InterPro"/>
</dbReference>
<gene>
    <name evidence="8" type="primary">rpl22</name>
</gene>
<dbReference type="NCBIfam" id="TIGR01044">
    <property type="entry name" value="rplV_bact"/>
    <property type="match status" value="1"/>
</dbReference>
<keyword evidence="8" id="KW-0934">Plastid</keyword>
<evidence type="ECO:0000256" key="5">
    <source>
        <dbReference type="ARBA" id="ARBA00023274"/>
    </source>
</evidence>
<dbReference type="SUPFAM" id="SSF54843">
    <property type="entry name" value="Ribosomal protein L22"/>
    <property type="match status" value="1"/>
</dbReference>
<dbReference type="PANTHER" id="PTHR13501:SF8">
    <property type="entry name" value="LARGE RIBOSOMAL SUBUNIT PROTEIN UL22M"/>
    <property type="match status" value="1"/>
</dbReference>
<dbReference type="GO" id="GO:0019843">
    <property type="term" value="F:rRNA binding"/>
    <property type="evidence" value="ECO:0007669"/>
    <property type="project" value="UniProtKB-KW"/>
</dbReference>
<dbReference type="GO" id="GO:0006412">
    <property type="term" value="P:translation"/>
    <property type="evidence" value="ECO:0007669"/>
    <property type="project" value="InterPro"/>
</dbReference>
<dbReference type="Gene3D" id="3.90.470.10">
    <property type="entry name" value="Ribosomal protein L22/L17"/>
    <property type="match status" value="1"/>
</dbReference>
<dbReference type="InterPro" id="IPR005727">
    <property type="entry name" value="Ribosomal_uL22_bac/chlpt-type"/>
</dbReference>
<dbReference type="InterPro" id="IPR018260">
    <property type="entry name" value="Ribosomal_uL22_CS"/>
</dbReference>
<proteinExistence type="inferred from homology"/>
<dbReference type="GO" id="GO:0015934">
    <property type="term" value="C:large ribosomal subunit"/>
    <property type="evidence" value="ECO:0007669"/>
    <property type="project" value="InterPro"/>
</dbReference>
<dbReference type="Pfam" id="PF00237">
    <property type="entry name" value="Ribosomal_L22"/>
    <property type="match status" value="1"/>
</dbReference>
<evidence type="ECO:0000313" key="8">
    <source>
        <dbReference type="EMBL" id="ASQ39889.1"/>
    </source>
</evidence>
<reference evidence="8" key="1">
    <citation type="submission" date="2017-05" db="EMBL/GenBank/DDBJ databases">
        <title>Plastid comparative genomics reveals ancient divergence between Glaucophyte genera.</title>
        <authorList>
            <person name="Figueroa-Martinez F.J."/>
            <person name="Jackson C."/>
            <person name="Reyes-Prieto A."/>
        </authorList>
    </citation>
    <scope>NUCLEOTIDE SEQUENCE</scope>
    <source>
        <strain evidence="8">BBH</strain>
    </source>
</reference>
<protein>
    <recommendedName>
        <fullName evidence="6">Large ribosomal subunit protein uL22c</fullName>
    </recommendedName>
</protein>
<dbReference type="InterPro" id="IPR036394">
    <property type="entry name" value="Ribosomal_uL22_sf"/>
</dbReference>
<keyword evidence="4 7" id="KW-0689">Ribosomal protein</keyword>
<dbReference type="EMBL" id="MF167424">
    <property type="protein sequence ID" value="ASQ39889.1"/>
    <property type="molecule type" value="Genomic_DNA"/>
</dbReference>
<evidence type="ECO:0000256" key="7">
    <source>
        <dbReference type="RuleBase" id="RU004005"/>
    </source>
</evidence>
<keyword evidence="5 7" id="KW-0687">Ribonucleoprotein</keyword>
<name>A0A3G1IVC7_9EUKA</name>
<dbReference type="InterPro" id="IPR001063">
    <property type="entry name" value="Ribosomal_uL22"/>
</dbReference>
<accession>A0A3G1IVC7</accession>
<evidence type="ECO:0000256" key="2">
    <source>
        <dbReference type="ARBA" id="ARBA00022730"/>
    </source>
</evidence>
<evidence type="ECO:0000256" key="3">
    <source>
        <dbReference type="ARBA" id="ARBA00022884"/>
    </source>
</evidence>
<dbReference type="HAMAP" id="MF_01331_B">
    <property type="entry name" value="Ribosomal_uL22_B"/>
    <property type="match status" value="1"/>
</dbReference>
<dbReference type="InterPro" id="IPR047867">
    <property type="entry name" value="Ribosomal_uL22_bac/org-type"/>
</dbReference>
<organism evidence="8">
    <name type="scientific">Glaucocystis sp. BBH</name>
    <dbReference type="NCBI Taxonomy" id="2023628"/>
    <lineage>
        <taxon>Eukaryota</taxon>
        <taxon>Glaucocystophyceae</taxon>
        <taxon>Glaucocystales</taxon>
        <taxon>Glaucocystaceae</taxon>
        <taxon>Glaucocystis</taxon>
    </lineage>
</organism>
<dbReference type="PROSITE" id="PS00464">
    <property type="entry name" value="RIBOSOMAL_L22"/>
    <property type="match status" value="1"/>
</dbReference>
<sequence length="123" mass="14253">MIKKPVVKENIVEVKATLRYLRISPYKVQRILDQIRGRSYAEALMILMMLPYRASRLVLKLLLSAIANAKNRLNINDPTQLIVNKTYVDQAPDFKRFRARARGRGYPIQKPSCHITIILECTK</sequence>
<evidence type="ECO:0000256" key="1">
    <source>
        <dbReference type="ARBA" id="ARBA00009451"/>
    </source>
</evidence>
<evidence type="ECO:0000256" key="4">
    <source>
        <dbReference type="ARBA" id="ARBA00022980"/>
    </source>
</evidence>
<geneLocation type="plastid" evidence="8"/>
<keyword evidence="3" id="KW-0694">RNA-binding</keyword>
<evidence type="ECO:0000256" key="6">
    <source>
        <dbReference type="ARBA" id="ARBA00035285"/>
    </source>
</evidence>
<dbReference type="PANTHER" id="PTHR13501">
    <property type="entry name" value="CHLOROPLAST 50S RIBOSOMAL PROTEIN L22-RELATED"/>
    <property type="match status" value="1"/>
</dbReference>
<dbReference type="AlphaFoldDB" id="A0A3G1IVC7"/>
<keyword evidence="2" id="KW-0699">rRNA-binding</keyword>
<comment type="similarity">
    <text evidence="1 7">Belongs to the universal ribosomal protein uL22 family.</text>
</comment>
<dbReference type="CDD" id="cd00336">
    <property type="entry name" value="Ribosomal_L22"/>
    <property type="match status" value="1"/>
</dbReference>